<evidence type="ECO:0000313" key="2">
    <source>
        <dbReference type="EMBL" id="EAT46825.1"/>
    </source>
</evidence>
<protein>
    <submittedName>
        <fullName evidence="2">AAEL001990-PA</fullName>
    </submittedName>
</protein>
<organism evidence="2 3">
    <name type="scientific">Aedes aegypti</name>
    <name type="common">Yellowfever mosquito</name>
    <name type="synonym">Culex aegypti</name>
    <dbReference type="NCBI Taxonomy" id="7159"/>
    <lineage>
        <taxon>Eukaryota</taxon>
        <taxon>Metazoa</taxon>
        <taxon>Ecdysozoa</taxon>
        <taxon>Arthropoda</taxon>
        <taxon>Hexapoda</taxon>
        <taxon>Insecta</taxon>
        <taxon>Pterygota</taxon>
        <taxon>Neoptera</taxon>
        <taxon>Endopterygota</taxon>
        <taxon>Diptera</taxon>
        <taxon>Nematocera</taxon>
        <taxon>Culicoidea</taxon>
        <taxon>Culicidae</taxon>
        <taxon>Culicinae</taxon>
        <taxon>Aedini</taxon>
        <taxon>Aedes</taxon>
        <taxon>Stegomyia</taxon>
    </lineage>
</organism>
<reference evidence="2" key="2">
    <citation type="journal article" date="2007" name="Science">
        <title>Genome sequence of Aedes aegypti, a major arbovirus vector.</title>
        <authorList>
            <person name="Nene V."/>
            <person name="Wortman J.R."/>
            <person name="Lawson D."/>
            <person name="Haas B."/>
            <person name="Kodira C."/>
            <person name="Tu Z.J."/>
            <person name="Loftus B."/>
            <person name="Xi Z."/>
            <person name="Megy K."/>
            <person name="Grabherr M."/>
            <person name="Ren Q."/>
            <person name="Zdobnov E.M."/>
            <person name="Lobo N.F."/>
            <person name="Campbell K.S."/>
            <person name="Brown S.E."/>
            <person name="Bonaldo M.F."/>
            <person name="Zhu J."/>
            <person name="Sinkins S.P."/>
            <person name="Hogenkamp D.G."/>
            <person name="Amedeo P."/>
            <person name="Arensburger P."/>
            <person name="Atkinson P.W."/>
            <person name="Bidwell S."/>
            <person name="Biedler J."/>
            <person name="Birney E."/>
            <person name="Bruggner R.V."/>
            <person name="Costas J."/>
            <person name="Coy M.R."/>
            <person name="Crabtree J."/>
            <person name="Crawford M."/>
            <person name="Debruyn B."/>
            <person name="Decaprio D."/>
            <person name="Eiglmeier K."/>
            <person name="Eisenstadt E."/>
            <person name="El-Dorry H."/>
            <person name="Gelbart W.M."/>
            <person name="Gomes S.L."/>
            <person name="Hammond M."/>
            <person name="Hannick L.I."/>
            <person name="Hogan J.R."/>
            <person name="Holmes M.H."/>
            <person name="Jaffe D."/>
            <person name="Johnston J.S."/>
            <person name="Kennedy R.C."/>
            <person name="Koo H."/>
            <person name="Kravitz S."/>
            <person name="Kriventseva E.V."/>
            <person name="Kulp D."/>
            <person name="Labutti K."/>
            <person name="Lee E."/>
            <person name="Li S."/>
            <person name="Lovin D.D."/>
            <person name="Mao C."/>
            <person name="Mauceli E."/>
            <person name="Menck C.F."/>
            <person name="Miller J.R."/>
            <person name="Montgomery P."/>
            <person name="Mori A."/>
            <person name="Nascimento A.L."/>
            <person name="Naveira H.F."/>
            <person name="Nusbaum C."/>
            <person name="O'leary S."/>
            <person name="Orvis J."/>
            <person name="Pertea M."/>
            <person name="Quesneville H."/>
            <person name="Reidenbach K.R."/>
            <person name="Rogers Y.H."/>
            <person name="Roth C.W."/>
            <person name="Schneider J.R."/>
            <person name="Schatz M."/>
            <person name="Shumway M."/>
            <person name="Stanke M."/>
            <person name="Stinson E.O."/>
            <person name="Tubio J.M."/>
            <person name="Vanzee J.P."/>
            <person name="Verjovski-Almeida S."/>
            <person name="Werner D."/>
            <person name="White O."/>
            <person name="Wyder S."/>
            <person name="Zeng Q."/>
            <person name="Zhao Q."/>
            <person name="Zhao Y."/>
            <person name="Hill C.A."/>
            <person name="Raikhel A.S."/>
            <person name="Soares M.B."/>
            <person name="Knudson D.L."/>
            <person name="Lee N.H."/>
            <person name="Galagan J."/>
            <person name="Salzberg S.L."/>
            <person name="Paulsen I.T."/>
            <person name="Dimopoulos G."/>
            <person name="Collins F.H."/>
            <person name="Birren B."/>
            <person name="Fraser-Liggett C.M."/>
            <person name="Severson D.W."/>
        </authorList>
    </citation>
    <scope>NUCLEOTIDE SEQUENCE [LARGE SCALE GENOMIC DNA]</scope>
    <source>
        <strain evidence="2">Liverpool</strain>
    </source>
</reference>
<proteinExistence type="predicted"/>
<dbReference type="PaxDb" id="7159-AAEL001990-PA"/>
<feature type="compositionally biased region" description="Polar residues" evidence="1">
    <location>
        <begin position="1"/>
        <end position="13"/>
    </location>
</feature>
<dbReference type="EMBL" id="CH477232">
    <property type="protein sequence ID" value="EAT46825.1"/>
    <property type="molecule type" value="Genomic_DNA"/>
</dbReference>
<reference evidence="2" key="1">
    <citation type="submission" date="2005-10" db="EMBL/GenBank/DDBJ databases">
        <authorList>
            <person name="Loftus B.J."/>
            <person name="Nene V.M."/>
            <person name="Hannick L.I."/>
            <person name="Bidwell S."/>
            <person name="Haas B."/>
            <person name="Amedeo P."/>
            <person name="Orvis J."/>
            <person name="Wortman J.R."/>
            <person name="White O.R."/>
            <person name="Salzberg S."/>
            <person name="Shumway M."/>
            <person name="Koo H."/>
            <person name="Zhao Y."/>
            <person name="Holmes M."/>
            <person name="Miller J."/>
            <person name="Schatz M."/>
            <person name="Pop M."/>
            <person name="Pai G."/>
            <person name="Utterback T."/>
            <person name="Rogers Y.-H."/>
            <person name="Kravitz S."/>
            <person name="Fraser C.M."/>
        </authorList>
    </citation>
    <scope>NUCLEOTIDE SEQUENCE</scope>
    <source>
        <strain evidence="2">Liverpool</strain>
    </source>
</reference>
<feature type="compositionally biased region" description="Polar residues" evidence="1">
    <location>
        <begin position="40"/>
        <end position="51"/>
    </location>
</feature>
<sequence length="88" mass="10000">MSTANISGFSQTRYVKHPSAHRGSSIHAPAHQSLDDWDSSHGTSPTTRTFPSLSLTFNQKKSKIKFIKNLVMLFQRNLLRNEFENPNL</sequence>
<dbReference type="HOGENOM" id="CLU_2470863_0_0_1"/>
<gene>
    <name evidence="2" type="ORF">AaeL_AAEL001990</name>
</gene>
<dbReference type="Proteomes" id="UP000682892">
    <property type="component" value="Unassembled WGS sequence"/>
</dbReference>
<accession>Q17JL5</accession>
<reference evidence="2" key="3">
    <citation type="submission" date="2012-09" db="EMBL/GenBank/DDBJ databases">
        <authorList>
            <consortium name="VectorBase"/>
        </authorList>
    </citation>
    <scope>NUCLEOTIDE SEQUENCE</scope>
    <source>
        <strain evidence="2">Liverpool</strain>
    </source>
</reference>
<dbReference type="AlphaFoldDB" id="Q17JL5"/>
<name>Q17JL5_AEDAE</name>
<evidence type="ECO:0000256" key="1">
    <source>
        <dbReference type="SAM" id="MobiDB-lite"/>
    </source>
</evidence>
<evidence type="ECO:0000313" key="3">
    <source>
        <dbReference type="Proteomes" id="UP000682892"/>
    </source>
</evidence>
<feature type="region of interest" description="Disordered" evidence="1">
    <location>
        <begin position="1"/>
        <end position="51"/>
    </location>
</feature>